<keyword evidence="6 8" id="KW-0342">GTP-binding</keyword>
<dbReference type="EMBL" id="CSWP01000004">
    <property type="protein sequence ID" value="CPV51538.1"/>
    <property type="molecule type" value="Genomic_DNA"/>
</dbReference>
<evidence type="ECO:0000313" key="10">
    <source>
        <dbReference type="EMBL" id="CPV51538.1"/>
    </source>
</evidence>
<feature type="binding site" evidence="8">
    <location>
        <position position="66"/>
    </location>
    <ligand>
        <name>GTP</name>
        <dbReference type="ChEBI" id="CHEBI:37565"/>
    </ligand>
</feature>
<comment type="cofactor">
    <cofactor evidence="8">
        <name>Mg(2+)</name>
        <dbReference type="ChEBI" id="CHEBI:18420"/>
    </cofactor>
</comment>
<dbReference type="GO" id="GO:0005737">
    <property type="term" value="C:cytoplasm"/>
    <property type="evidence" value="ECO:0007669"/>
    <property type="project" value="UniProtKB-SubCell"/>
</dbReference>
<dbReference type="InterPro" id="IPR029044">
    <property type="entry name" value="Nucleotide-diphossugar_trans"/>
</dbReference>
<dbReference type="Pfam" id="PF12804">
    <property type="entry name" value="NTP_transf_3"/>
    <property type="match status" value="1"/>
</dbReference>
<evidence type="ECO:0000256" key="1">
    <source>
        <dbReference type="ARBA" id="ARBA00022490"/>
    </source>
</evidence>
<sequence length="188" mass="19563">MNQLAAVVLTGGASRRMGRDKATLRWCGETLAGRVVRTVGSRCAPVIVVCAPHQDVGDVRAIVIEDLQPGQGPLVALGQGLRAAAERGAGRAFVCAVDMPLVAPALIDELAAGGDRIVLATAGGRDHYLAAVYDVGLCETIDELTTAGERRLGVLVERLGAQRISISEPKWIVNVNTAADLAALPPLP</sequence>
<dbReference type="Gene3D" id="3.90.550.10">
    <property type="entry name" value="Spore Coat Polysaccharide Biosynthesis Protein SpsA, Chain A"/>
    <property type="match status" value="1"/>
</dbReference>
<comment type="domain">
    <text evidence="8">The N-terminal domain determines nucleotide recognition and specific binding, while the C-terminal domain determines the specific binding to the target protein.</text>
</comment>
<dbReference type="GO" id="GO:0046872">
    <property type="term" value="F:metal ion binding"/>
    <property type="evidence" value="ECO:0007669"/>
    <property type="project" value="UniProtKB-KW"/>
</dbReference>
<feature type="binding site" evidence="8">
    <location>
        <position position="21"/>
    </location>
    <ligand>
        <name>GTP</name>
        <dbReference type="ChEBI" id="CHEBI:37565"/>
    </ligand>
</feature>
<dbReference type="RefSeq" id="WP_005060183.1">
    <property type="nucleotide sequence ID" value="NZ_AP022621.1"/>
</dbReference>
<keyword evidence="1 8" id="KW-0963">Cytoplasm</keyword>
<gene>
    <name evidence="8 10" type="primary">mobA</name>
    <name evidence="10" type="ORF">ERS075579_02281</name>
</gene>
<dbReference type="GO" id="GO:0005525">
    <property type="term" value="F:GTP binding"/>
    <property type="evidence" value="ECO:0007669"/>
    <property type="project" value="UniProtKB-UniRule"/>
</dbReference>
<comment type="catalytic activity">
    <reaction evidence="8">
        <text>Mo-molybdopterin + GTP + H(+) = Mo-molybdopterin guanine dinucleotide + diphosphate</text>
        <dbReference type="Rhea" id="RHEA:34243"/>
        <dbReference type="ChEBI" id="CHEBI:15378"/>
        <dbReference type="ChEBI" id="CHEBI:33019"/>
        <dbReference type="ChEBI" id="CHEBI:37565"/>
        <dbReference type="ChEBI" id="CHEBI:71302"/>
        <dbReference type="ChEBI" id="CHEBI:71310"/>
        <dbReference type="EC" id="2.7.7.77"/>
    </reaction>
</comment>
<keyword evidence="7 8" id="KW-0501">Molybdenum cofactor biosynthesis</keyword>
<organism evidence="10 11">
    <name type="scientific">Mycobacteroides abscessus</name>
    <dbReference type="NCBI Taxonomy" id="36809"/>
    <lineage>
        <taxon>Bacteria</taxon>
        <taxon>Bacillati</taxon>
        <taxon>Actinomycetota</taxon>
        <taxon>Actinomycetes</taxon>
        <taxon>Mycobacteriales</taxon>
        <taxon>Mycobacteriaceae</taxon>
        <taxon>Mycobacteroides</taxon>
    </lineage>
</organism>
<keyword evidence="4 8" id="KW-0547">Nucleotide-binding</keyword>
<dbReference type="CDD" id="cd02503">
    <property type="entry name" value="MobA"/>
    <property type="match status" value="1"/>
</dbReference>
<keyword evidence="2 8" id="KW-0808">Transferase</keyword>
<evidence type="ECO:0000256" key="3">
    <source>
        <dbReference type="ARBA" id="ARBA00022723"/>
    </source>
</evidence>
<dbReference type="PANTHER" id="PTHR19136">
    <property type="entry name" value="MOLYBDENUM COFACTOR GUANYLYLTRANSFERASE"/>
    <property type="match status" value="1"/>
</dbReference>
<feature type="binding site" evidence="8">
    <location>
        <position position="98"/>
    </location>
    <ligand>
        <name>GTP</name>
        <dbReference type="ChEBI" id="CHEBI:37565"/>
    </ligand>
</feature>
<comment type="caution">
    <text evidence="8">Lacks conserved residue(s) required for the propagation of feature annotation.</text>
</comment>
<keyword evidence="3 8" id="KW-0479">Metal-binding</keyword>
<feature type="binding site" evidence="8">
    <location>
        <position position="98"/>
    </location>
    <ligand>
        <name>Mg(2+)</name>
        <dbReference type="ChEBI" id="CHEBI:18420"/>
    </ligand>
</feature>
<proteinExistence type="inferred from homology"/>
<comment type="subcellular location">
    <subcellularLocation>
        <location evidence="8">Cytoplasm</location>
    </subcellularLocation>
</comment>
<protein>
    <recommendedName>
        <fullName evidence="8">Probable molybdenum cofactor guanylyltransferase</fullName>
        <shortName evidence="8">MoCo guanylyltransferase</shortName>
        <ecNumber evidence="8">2.7.7.77</ecNumber>
    </recommendedName>
    <alternativeName>
        <fullName evidence="8">GTP:molybdopterin guanylyltransferase</fullName>
    </alternativeName>
    <alternativeName>
        <fullName evidence="8">Mo-MPT guanylyltransferase</fullName>
    </alternativeName>
    <alternativeName>
        <fullName evidence="8">Molybdopterin guanylyltransferase</fullName>
    </alternativeName>
    <alternativeName>
        <fullName evidence="8">Molybdopterin-guanine dinucleotide synthase</fullName>
        <shortName evidence="8">MGD synthase</shortName>
    </alternativeName>
</protein>
<dbReference type="GO" id="GO:0061603">
    <property type="term" value="F:molybdenum cofactor guanylyltransferase activity"/>
    <property type="evidence" value="ECO:0007669"/>
    <property type="project" value="UniProtKB-EC"/>
</dbReference>
<dbReference type="AlphaFoldDB" id="A0A0U0ZMY4"/>
<evidence type="ECO:0000259" key="9">
    <source>
        <dbReference type="Pfam" id="PF12804"/>
    </source>
</evidence>
<accession>A0A0U0ZMY4</accession>
<dbReference type="NCBIfam" id="NF001855">
    <property type="entry name" value="PRK00576.1"/>
    <property type="match status" value="1"/>
</dbReference>
<name>A0A0U0ZMY4_9MYCO</name>
<dbReference type="InterPro" id="IPR025877">
    <property type="entry name" value="MobA-like_NTP_Trfase"/>
</dbReference>
<reference evidence="10 11" key="1">
    <citation type="submission" date="2015-03" db="EMBL/GenBank/DDBJ databases">
        <authorList>
            <person name="Murphy D."/>
        </authorList>
    </citation>
    <scope>NUCLEOTIDE SEQUENCE [LARGE SCALE GENOMIC DNA]</scope>
    <source>
        <strain evidence="10 11">PAP088</strain>
    </source>
</reference>
<feature type="domain" description="MobA-like NTP transferase" evidence="9">
    <location>
        <begin position="6"/>
        <end position="153"/>
    </location>
</feature>
<comment type="function">
    <text evidence="8">Transfers a GMP moiety from GTP to Mo-molybdopterin (Mo-MPT) cofactor (Moco or molybdenum cofactor) to form Mo-molybdopterin guanine dinucleotide (Mo-MGD) cofactor.</text>
</comment>
<dbReference type="EC" id="2.7.7.77" evidence="8"/>
<evidence type="ECO:0000256" key="8">
    <source>
        <dbReference type="HAMAP-Rule" id="MF_00316"/>
    </source>
</evidence>
<dbReference type="InterPro" id="IPR013482">
    <property type="entry name" value="Molybde_CF_guanTrfase"/>
</dbReference>
<evidence type="ECO:0000256" key="2">
    <source>
        <dbReference type="ARBA" id="ARBA00022679"/>
    </source>
</evidence>
<comment type="similarity">
    <text evidence="8">Belongs to the MobA family.</text>
</comment>
<evidence type="ECO:0000256" key="6">
    <source>
        <dbReference type="ARBA" id="ARBA00023134"/>
    </source>
</evidence>
<evidence type="ECO:0000256" key="7">
    <source>
        <dbReference type="ARBA" id="ARBA00023150"/>
    </source>
</evidence>
<dbReference type="SUPFAM" id="SSF53448">
    <property type="entry name" value="Nucleotide-diphospho-sugar transferases"/>
    <property type="match status" value="1"/>
</dbReference>
<evidence type="ECO:0000256" key="5">
    <source>
        <dbReference type="ARBA" id="ARBA00022842"/>
    </source>
</evidence>
<dbReference type="GO" id="GO:0006777">
    <property type="term" value="P:Mo-molybdopterin cofactor biosynthetic process"/>
    <property type="evidence" value="ECO:0007669"/>
    <property type="project" value="UniProtKB-KW"/>
</dbReference>
<feature type="binding site" evidence="8">
    <location>
        <begin position="9"/>
        <end position="11"/>
    </location>
    <ligand>
        <name>GTP</name>
        <dbReference type="ChEBI" id="CHEBI:37565"/>
    </ligand>
</feature>
<evidence type="ECO:0000256" key="4">
    <source>
        <dbReference type="ARBA" id="ARBA00022741"/>
    </source>
</evidence>
<evidence type="ECO:0000313" key="11">
    <source>
        <dbReference type="Proteomes" id="UP000045782"/>
    </source>
</evidence>
<dbReference type="PANTHER" id="PTHR19136:SF81">
    <property type="entry name" value="MOLYBDENUM COFACTOR GUANYLYLTRANSFERASE"/>
    <property type="match status" value="1"/>
</dbReference>
<keyword evidence="5 8" id="KW-0460">Magnesium</keyword>
<dbReference type="HAMAP" id="MF_00316">
    <property type="entry name" value="MobA"/>
    <property type="match status" value="1"/>
</dbReference>
<dbReference type="Proteomes" id="UP000045782">
    <property type="component" value="Unassembled WGS sequence"/>
</dbReference>